<comment type="function">
    <text evidence="2 3">Removes the phosphate from trehalose 6-phosphate to produce free trehalose.</text>
</comment>
<dbReference type="UniPathway" id="UPA00299"/>
<evidence type="ECO:0000256" key="1">
    <source>
        <dbReference type="ARBA" id="ARBA00022801"/>
    </source>
</evidence>
<evidence type="ECO:0000313" key="4">
    <source>
        <dbReference type="EMBL" id="TWT25524.1"/>
    </source>
</evidence>
<dbReference type="Proteomes" id="UP000320791">
    <property type="component" value="Unassembled WGS sequence"/>
</dbReference>
<dbReference type="PANTHER" id="PTHR43768">
    <property type="entry name" value="TREHALOSE 6-PHOSPHATE PHOSPHATASE"/>
    <property type="match status" value="1"/>
</dbReference>
<reference evidence="4 5" key="1">
    <citation type="submission" date="2019-08" db="EMBL/GenBank/DDBJ databases">
        <authorList>
            <person name="Lei W."/>
        </authorList>
    </citation>
    <scope>NUCLEOTIDE SEQUENCE [LARGE SCALE GENOMIC DNA]</scope>
    <source>
        <strain evidence="4 5">CCUG 58627</strain>
    </source>
</reference>
<name>A0A5C5UH80_9CORY</name>
<evidence type="ECO:0000256" key="2">
    <source>
        <dbReference type="ARBA" id="ARBA00024179"/>
    </source>
</evidence>
<keyword evidence="3" id="KW-0479">Metal-binding</keyword>
<accession>A0A5C5UH80</accession>
<dbReference type="EMBL" id="VOHM01000012">
    <property type="protein sequence ID" value="TWT25524.1"/>
    <property type="molecule type" value="Genomic_DNA"/>
</dbReference>
<protein>
    <recommendedName>
        <fullName evidence="3">Trehalose 6-phosphate phosphatase</fullName>
        <ecNumber evidence="3">3.1.3.12</ecNumber>
    </recommendedName>
</protein>
<keyword evidence="1 3" id="KW-0378">Hydrolase</keyword>
<dbReference type="NCBIfam" id="TIGR00685">
    <property type="entry name" value="T6PP"/>
    <property type="match status" value="1"/>
</dbReference>
<comment type="similarity">
    <text evidence="3">Belongs to the trehalose phosphatase family.</text>
</comment>
<dbReference type="PANTHER" id="PTHR43768:SF3">
    <property type="entry name" value="TREHALOSE 6-PHOSPHATE PHOSPHATASE"/>
    <property type="match status" value="1"/>
</dbReference>
<comment type="catalytic activity">
    <reaction evidence="3">
        <text>alpha,alpha-trehalose 6-phosphate + H2O = alpha,alpha-trehalose + phosphate</text>
        <dbReference type="Rhea" id="RHEA:23420"/>
        <dbReference type="ChEBI" id="CHEBI:15377"/>
        <dbReference type="ChEBI" id="CHEBI:16551"/>
        <dbReference type="ChEBI" id="CHEBI:43474"/>
        <dbReference type="ChEBI" id="CHEBI:58429"/>
        <dbReference type="EC" id="3.1.3.12"/>
    </reaction>
</comment>
<dbReference type="Gene3D" id="3.30.70.1020">
    <property type="entry name" value="Trehalose-6-phosphate phosphatase related protein, domain 2"/>
    <property type="match status" value="1"/>
</dbReference>
<organism evidence="4 5">
    <name type="scientific">Corynebacterium canis</name>
    <dbReference type="NCBI Taxonomy" id="679663"/>
    <lineage>
        <taxon>Bacteria</taxon>
        <taxon>Bacillati</taxon>
        <taxon>Actinomycetota</taxon>
        <taxon>Actinomycetes</taxon>
        <taxon>Mycobacteriales</taxon>
        <taxon>Corynebacteriaceae</taxon>
        <taxon>Corynebacterium</taxon>
    </lineage>
</organism>
<dbReference type="EC" id="3.1.3.12" evidence="3"/>
<sequence>MAPLLVVSDFDGTLAGFNVDPMNVPVNAGSIAALEQLAALPDTRVVILSGRSLAVLQELAGVSPAIELVGSHGAEGTRPAVLTEEQRTLLHQIEHELEALIVGQEGARVEIKPYHRVLHTRGMADGGEELLNRAKALVRPGVKITHGKCILEFSVLNTSKGGWIAANRGDANVIFIGDDATDETGFEILGPGDLGVKVGPGETHALLRLASIDDVATFLNALVAQRS</sequence>
<comment type="cofactor">
    <cofactor evidence="3">
        <name>Mg(2+)</name>
        <dbReference type="ChEBI" id="CHEBI:18420"/>
    </cofactor>
</comment>
<dbReference type="AlphaFoldDB" id="A0A5C5UH80"/>
<comment type="caution">
    <text evidence="4">The sequence shown here is derived from an EMBL/GenBank/DDBJ whole genome shotgun (WGS) entry which is preliminary data.</text>
</comment>
<dbReference type="InterPro" id="IPR044651">
    <property type="entry name" value="OTSB-like"/>
</dbReference>
<comment type="pathway">
    <text evidence="3">Glycan biosynthesis; trehalose biosynthesis.</text>
</comment>
<gene>
    <name evidence="4" type="primary">otsB</name>
    <name evidence="4" type="ORF">FRX94_06865</name>
</gene>
<keyword evidence="5" id="KW-1185">Reference proteome</keyword>
<dbReference type="Pfam" id="PF02358">
    <property type="entry name" value="Trehalose_PPase"/>
    <property type="match status" value="1"/>
</dbReference>
<dbReference type="InterPro" id="IPR036412">
    <property type="entry name" value="HAD-like_sf"/>
</dbReference>
<dbReference type="SUPFAM" id="SSF56784">
    <property type="entry name" value="HAD-like"/>
    <property type="match status" value="1"/>
</dbReference>
<dbReference type="OrthoDB" id="9816160at2"/>
<evidence type="ECO:0000256" key="3">
    <source>
        <dbReference type="RuleBase" id="RU361117"/>
    </source>
</evidence>
<dbReference type="RefSeq" id="WP_146324393.1">
    <property type="nucleotide sequence ID" value="NZ_BAABLR010000021.1"/>
</dbReference>
<dbReference type="Gene3D" id="3.40.50.1000">
    <property type="entry name" value="HAD superfamily/HAD-like"/>
    <property type="match status" value="1"/>
</dbReference>
<dbReference type="InterPro" id="IPR023214">
    <property type="entry name" value="HAD_sf"/>
</dbReference>
<keyword evidence="3" id="KW-0460">Magnesium</keyword>
<proteinExistence type="inferred from homology"/>
<dbReference type="GO" id="GO:0046872">
    <property type="term" value="F:metal ion binding"/>
    <property type="evidence" value="ECO:0007669"/>
    <property type="project" value="UniProtKB-KW"/>
</dbReference>
<dbReference type="InterPro" id="IPR003337">
    <property type="entry name" value="Trehalose_PPase"/>
</dbReference>
<dbReference type="GO" id="GO:0005992">
    <property type="term" value="P:trehalose biosynthetic process"/>
    <property type="evidence" value="ECO:0007669"/>
    <property type="project" value="UniProtKB-UniPathway"/>
</dbReference>
<dbReference type="GO" id="GO:0004805">
    <property type="term" value="F:trehalose-phosphatase activity"/>
    <property type="evidence" value="ECO:0007669"/>
    <property type="project" value="UniProtKB-EC"/>
</dbReference>
<evidence type="ECO:0000313" key="5">
    <source>
        <dbReference type="Proteomes" id="UP000320791"/>
    </source>
</evidence>